<dbReference type="InterPro" id="IPR011009">
    <property type="entry name" value="Kinase-like_dom_sf"/>
</dbReference>
<dbReference type="Proteomes" id="UP001273209">
    <property type="component" value="Unassembled WGS sequence"/>
</dbReference>
<dbReference type="Gene3D" id="1.10.510.10">
    <property type="entry name" value="Transferase(Phosphotransferase) domain 1"/>
    <property type="match status" value="1"/>
</dbReference>
<organism evidence="2 3">
    <name type="scientific">Trichoderma aggressivum f. europaeum</name>
    <dbReference type="NCBI Taxonomy" id="173218"/>
    <lineage>
        <taxon>Eukaryota</taxon>
        <taxon>Fungi</taxon>
        <taxon>Dikarya</taxon>
        <taxon>Ascomycota</taxon>
        <taxon>Pezizomycotina</taxon>
        <taxon>Sordariomycetes</taxon>
        <taxon>Hypocreomycetidae</taxon>
        <taxon>Hypocreales</taxon>
        <taxon>Hypocreaceae</taxon>
        <taxon>Trichoderma</taxon>
    </lineage>
</organism>
<keyword evidence="1" id="KW-0175">Coiled coil</keyword>
<evidence type="ECO:0008006" key="4">
    <source>
        <dbReference type="Google" id="ProtNLM"/>
    </source>
</evidence>
<evidence type="ECO:0000256" key="1">
    <source>
        <dbReference type="SAM" id="Coils"/>
    </source>
</evidence>
<evidence type="ECO:0000313" key="3">
    <source>
        <dbReference type="Proteomes" id="UP001273209"/>
    </source>
</evidence>
<accession>A0AAE1M4L5</accession>
<dbReference type="InterPro" id="IPR052396">
    <property type="entry name" value="Meiotic_Drive_Suppr_Kinase"/>
</dbReference>
<sequence length="275" mass="31364">MTPARNSNVQLLAVLVDWDDEEEGEYRFLVDGKDTKYVTVDLGVLPKDNRTFGPVLIPLLPPFPPGDWNEGHVSKDPLSGQPVFSRYTRSDLPEISNTWHHMRIDHLEFKQLCQLRQNIHVVTHSLFGQPLVVKFAEFPWQMPYFEAETTAYEWLDSHGIGPKFIAHLTEAGRVFGFVTEYIDGARFADIGDLAACQEILSRLHSLGIKHGDINKYNILIREGKAMLVDFEVSQRCNEKQELEAEYEQLEASLSDTSQRGVPYMDMGDVQQALQQ</sequence>
<dbReference type="Pfam" id="PF06293">
    <property type="entry name" value="Kdo"/>
    <property type="match status" value="1"/>
</dbReference>
<gene>
    <name evidence="2" type="ORF">Triagg1_5774</name>
</gene>
<dbReference type="RefSeq" id="XP_062755287.1">
    <property type="nucleotide sequence ID" value="XM_062900325.1"/>
</dbReference>
<dbReference type="GeneID" id="87920230"/>
<proteinExistence type="predicted"/>
<reference evidence="2" key="1">
    <citation type="submission" date="2023-11" db="EMBL/GenBank/DDBJ databases">
        <title>The genome sequences of three competitors of mushroom-forming fungi.</title>
        <authorList>
            <person name="Beijen E."/>
            <person name="Ohm R.A."/>
        </authorList>
    </citation>
    <scope>NUCLEOTIDE SEQUENCE</scope>
    <source>
        <strain evidence="2">CBS 100526</strain>
    </source>
</reference>
<dbReference type="EMBL" id="JAWRVG010000021">
    <property type="protein sequence ID" value="KAK4072729.1"/>
    <property type="molecule type" value="Genomic_DNA"/>
</dbReference>
<comment type="caution">
    <text evidence="2">The sequence shown here is derived from an EMBL/GenBank/DDBJ whole genome shotgun (WGS) entry which is preliminary data.</text>
</comment>
<evidence type="ECO:0000313" key="2">
    <source>
        <dbReference type="EMBL" id="KAK4072729.1"/>
    </source>
</evidence>
<protein>
    <recommendedName>
        <fullName evidence="4">Alpha-galactosidase A</fullName>
    </recommendedName>
</protein>
<dbReference type="AlphaFoldDB" id="A0AAE1M4L5"/>
<dbReference type="PANTHER" id="PTHR37171:SF1">
    <property type="entry name" value="SERINE_THREONINE-PROTEIN KINASE YRZF-RELATED"/>
    <property type="match status" value="1"/>
</dbReference>
<name>A0AAE1M4L5_9HYPO</name>
<dbReference type="PANTHER" id="PTHR37171">
    <property type="entry name" value="SERINE/THREONINE-PROTEIN KINASE YRZF-RELATED"/>
    <property type="match status" value="1"/>
</dbReference>
<dbReference type="SUPFAM" id="SSF56112">
    <property type="entry name" value="Protein kinase-like (PK-like)"/>
    <property type="match status" value="1"/>
</dbReference>
<keyword evidence="3" id="KW-1185">Reference proteome</keyword>
<feature type="coiled-coil region" evidence="1">
    <location>
        <begin position="232"/>
        <end position="259"/>
    </location>
</feature>